<dbReference type="FunFam" id="3.90.810.10:FF:000004">
    <property type="entry name" value="CDC42 small effector protein 2"/>
    <property type="match status" value="1"/>
</dbReference>
<evidence type="ECO:0000256" key="3">
    <source>
        <dbReference type="ARBA" id="ARBA00005720"/>
    </source>
</evidence>
<dbReference type="AlphaFoldDB" id="A0A6P8XGE2"/>
<dbReference type="OrthoDB" id="5559822at2759"/>
<dbReference type="Proteomes" id="UP000515160">
    <property type="component" value="Chromosome 2R"/>
</dbReference>
<keyword evidence="13" id="KW-1185">Reference proteome</keyword>
<evidence type="ECO:0000256" key="2">
    <source>
        <dbReference type="ARBA" id="ARBA00004245"/>
    </source>
</evidence>
<keyword evidence="6" id="KW-0133">Cell shape</keyword>
<feature type="domain" description="CRIB" evidence="12">
    <location>
        <begin position="67"/>
        <end position="80"/>
    </location>
</feature>
<evidence type="ECO:0000256" key="5">
    <source>
        <dbReference type="ARBA" id="ARBA00022490"/>
    </source>
</evidence>
<evidence type="ECO:0000256" key="7">
    <source>
        <dbReference type="ARBA" id="ARBA00023136"/>
    </source>
</evidence>
<keyword evidence="4" id="KW-1003">Cell membrane</keyword>
<dbReference type="InterPro" id="IPR000095">
    <property type="entry name" value="CRIB_dom"/>
</dbReference>
<evidence type="ECO:0000259" key="12">
    <source>
        <dbReference type="PROSITE" id="PS50108"/>
    </source>
</evidence>
<evidence type="ECO:0000256" key="6">
    <source>
        <dbReference type="ARBA" id="ARBA00022960"/>
    </source>
</evidence>
<keyword evidence="8" id="KW-0564">Palmitate</keyword>
<keyword evidence="7" id="KW-0472">Membrane</keyword>
<dbReference type="GO" id="GO:0005886">
    <property type="term" value="C:plasma membrane"/>
    <property type="evidence" value="ECO:0007669"/>
    <property type="project" value="UniProtKB-SubCell"/>
</dbReference>
<dbReference type="Gene3D" id="3.90.810.10">
    <property type="entry name" value="CRIB domain"/>
    <property type="match status" value="1"/>
</dbReference>
<evidence type="ECO:0000256" key="9">
    <source>
        <dbReference type="ARBA" id="ARBA00023212"/>
    </source>
</evidence>
<keyword evidence="5" id="KW-0963">Cytoplasm</keyword>
<evidence type="ECO:0000313" key="13">
    <source>
        <dbReference type="Proteomes" id="UP000515160"/>
    </source>
</evidence>
<dbReference type="GeneID" id="117575405"/>
<dbReference type="Pfam" id="PF00786">
    <property type="entry name" value="PBD"/>
    <property type="match status" value="1"/>
</dbReference>
<dbReference type="PROSITE" id="PS50108">
    <property type="entry name" value="CRIB"/>
    <property type="match status" value="1"/>
</dbReference>
<sequence length="115" mass="12857">MSTTGITGIIYNNPRNNKTERPLSGKVAQKMASTGEIWLQWFSCCFQQQRSPSRRPHQRLRIDRSMIGNPTNFVHTGHIGSADVELSANRLNAISTQMQSKGGYETNSIHSLHAC</sequence>
<name>A0A6P8XGE2_DROAB</name>
<feature type="region of interest" description="Disordered" evidence="11">
    <location>
        <begin position="1"/>
        <end position="23"/>
    </location>
</feature>
<dbReference type="GO" id="GO:0031267">
    <property type="term" value="F:small GTPase binding"/>
    <property type="evidence" value="ECO:0007669"/>
    <property type="project" value="InterPro"/>
</dbReference>
<proteinExistence type="inferred from homology"/>
<comment type="subcellular location">
    <subcellularLocation>
        <location evidence="1">Cell membrane</location>
        <topology evidence="1">Lipid-anchor</topology>
    </subcellularLocation>
    <subcellularLocation>
        <location evidence="2">Cytoplasm</location>
        <location evidence="2">Cytoskeleton</location>
    </subcellularLocation>
</comment>
<evidence type="ECO:0000256" key="4">
    <source>
        <dbReference type="ARBA" id="ARBA00022475"/>
    </source>
</evidence>
<dbReference type="CTD" id="40685"/>
<dbReference type="RefSeq" id="XP_034115476.1">
    <property type="nucleotide sequence ID" value="XM_034259585.2"/>
</dbReference>
<gene>
    <name evidence="14" type="primary">LOC117575405</name>
</gene>
<evidence type="ECO:0000256" key="11">
    <source>
        <dbReference type="SAM" id="MobiDB-lite"/>
    </source>
</evidence>
<evidence type="ECO:0000313" key="14">
    <source>
        <dbReference type="RefSeq" id="XP_034115476.1"/>
    </source>
</evidence>
<dbReference type="InterPro" id="IPR039056">
    <property type="entry name" value="SPEC"/>
</dbReference>
<comment type="similarity">
    <text evidence="3">Belongs to the CDC42SE/SPEC family.</text>
</comment>
<evidence type="ECO:0000256" key="8">
    <source>
        <dbReference type="ARBA" id="ARBA00023139"/>
    </source>
</evidence>
<dbReference type="PANTHER" id="PTHR13502">
    <property type="entry name" value="CDC42 SMALL EFFECTOR PROTEIN HOMOLOG"/>
    <property type="match status" value="1"/>
</dbReference>
<keyword evidence="10" id="KW-0449">Lipoprotein</keyword>
<dbReference type="InterPro" id="IPR036936">
    <property type="entry name" value="CRIB_dom_sf"/>
</dbReference>
<dbReference type="GO" id="GO:0035023">
    <property type="term" value="P:regulation of Rho protein signal transduction"/>
    <property type="evidence" value="ECO:0007669"/>
    <property type="project" value="InterPro"/>
</dbReference>
<keyword evidence="9" id="KW-0206">Cytoskeleton</keyword>
<accession>A0A6P8XGE2</accession>
<reference evidence="14" key="1">
    <citation type="submission" date="2025-08" db="UniProtKB">
        <authorList>
            <consortium name="RefSeq"/>
        </authorList>
    </citation>
    <scope>IDENTIFICATION</scope>
    <source>
        <strain evidence="14">15112-1751.03</strain>
        <tissue evidence="14">Whole Adult</tissue>
    </source>
</reference>
<dbReference type="GO" id="GO:0005856">
    <property type="term" value="C:cytoskeleton"/>
    <property type="evidence" value="ECO:0007669"/>
    <property type="project" value="UniProtKB-SubCell"/>
</dbReference>
<evidence type="ECO:0000256" key="1">
    <source>
        <dbReference type="ARBA" id="ARBA00004193"/>
    </source>
</evidence>
<evidence type="ECO:0000256" key="10">
    <source>
        <dbReference type="ARBA" id="ARBA00023288"/>
    </source>
</evidence>
<dbReference type="CDD" id="cd00132">
    <property type="entry name" value="CRIB"/>
    <property type="match status" value="1"/>
</dbReference>
<dbReference type="GO" id="GO:0008360">
    <property type="term" value="P:regulation of cell shape"/>
    <property type="evidence" value="ECO:0007669"/>
    <property type="project" value="UniProtKB-KW"/>
</dbReference>
<protein>
    <submittedName>
        <fullName evidence="14">CDC42 small effector protein homolog</fullName>
    </submittedName>
</protein>
<organism evidence="13 14">
    <name type="scientific">Drosophila albomicans</name>
    <name type="common">Fruit fly</name>
    <dbReference type="NCBI Taxonomy" id="7291"/>
    <lineage>
        <taxon>Eukaryota</taxon>
        <taxon>Metazoa</taxon>
        <taxon>Ecdysozoa</taxon>
        <taxon>Arthropoda</taxon>
        <taxon>Hexapoda</taxon>
        <taxon>Insecta</taxon>
        <taxon>Pterygota</taxon>
        <taxon>Neoptera</taxon>
        <taxon>Endopterygota</taxon>
        <taxon>Diptera</taxon>
        <taxon>Brachycera</taxon>
        <taxon>Muscomorpha</taxon>
        <taxon>Ephydroidea</taxon>
        <taxon>Drosophilidae</taxon>
        <taxon>Drosophila</taxon>
    </lineage>
</organism>
<dbReference type="PANTHER" id="PTHR13502:SF6">
    <property type="entry name" value="CDC42 SMALL EFFECTOR PROTEIN HOMOLOG"/>
    <property type="match status" value="1"/>
</dbReference>